<feature type="compositionally biased region" description="Low complexity" evidence="1">
    <location>
        <begin position="360"/>
        <end position="370"/>
    </location>
</feature>
<feature type="region of interest" description="Disordered" evidence="1">
    <location>
        <begin position="507"/>
        <end position="551"/>
    </location>
</feature>
<accession>A0A4D6EFU1</accession>
<feature type="compositionally biased region" description="Low complexity" evidence="1">
    <location>
        <begin position="59"/>
        <end position="89"/>
    </location>
</feature>
<feature type="compositionally biased region" description="Polar residues" evidence="1">
    <location>
        <begin position="299"/>
        <end position="314"/>
    </location>
</feature>
<evidence type="ECO:0000313" key="3">
    <source>
        <dbReference type="Proteomes" id="UP001237152"/>
    </source>
</evidence>
<protein>
    <submittedName>
        <fullName evidence="2">Uncharacterized protein</fullName>
    </submittedName>
</protein>
<dbReference type="EMBL" id="MK174290">
    <property type="protein sequence ID" value="QBZ80740.1"/>
    <property type="molecule type" value="Genomic_DNA"/>
</dbReference>
<sequence length="986" mass="103421">MTRRHRQRSAIHASDPSPPPPPRRGRVIASSGTDDDFSCSMLTDTSTFSSSDGKRAYSTTTTTTTTTRTAKRSVLPSASPSPSLSSTASNWSCGWDAPLTSEPTLSSLPTYVFDGTARDSHDGAVGSADNDDGDSKAASLDDQKKKKKDKKKSKKRDEKKGRGRDKSARKGRTAARRRPTDAETDAEAYRTNRASDPWARGLSMASAAAALASSKTDTETYQHDDPWTSHGTTAASFSEAEIDRSGKWHPRRGTATHGQSDSSHADTSTSASWQDHRATARVTPSSLSSSDDHNSADSQTQSSALSIVATNSDGESTDDASPTSSSSASSTSSSTLSSNEHTLDTTDDSAPRDYQDRATSDTTADTQQDSDANDHDDHHNHHDHRDDDDNTRGVSDDTASVQESSAGACQCACCTGSTADSQDTQHQDDDRDDEDGDSDASDDQQYEDGDHDGHADKAGLSDTSSSSSSIVPSSSSSSFSSTAADDWVNVKVGAKAPREPPVYIRACHRGTTHHRGPLCDDDSRDDDHHDDDDADHHDHESPLHRAREDGVVETHSVTIAEPLVRPCEPDAPHAIFGRPCSAHSDHKGRSPRPSAPVVVAPGVCDLPGGIPESFCALGATYTLLAGAVDTRCRLESALVALRGRTRAQPALVFEGSDVNIVGVSGSGAITINERTYPLTATASFYIRAGSAFAVGNTASASPLVFVQQFVGAAAGLGFYHEVSAYEDAVGGAANVDPRVIEAIAARYHVRTASGPPSHHADARSAFVPPGTLRFLPTPQCEADPDDDASSSWSCATSANSTTTADDSTACCSACNVDDDDSSNSSSDESSSCDAVDAGVDSWGLRRRQLLVLAATDARAGPAVRPAATIRPTDLDAFIALGQTGARVTVRATVIRDPRSGGCPDVLARPTINGADAITLITGVAYWTYYDEAADNVIVQGVPGSRLPAVLPPPAFGGIGMSSGFGAAVPLSQQGLPPIAIRPAPIV</sequence>
<feature type="compositionally biased region" description="Basic and acidic residues" evidence="1">
    <location>
        <begin position="155"/>
        <end position="168"/>
    </location>
</feature>
<feature type="compositionally biased region" description="Acidic residues" evidence="1">
    <location>
        <begin position="519"/>
        <end position="533"/>
    </location>
</feature>
<evidence type="ECO:0000313" key="2">
    <source>
        <dbReference type="EMBL" id="QBZ80740.1"/>
    </source>
</evidence>
<proteinExistence type="predicted"/>
<feature type="compositionally biased region" description="Low complexity" evidence="1">
    <location>
        <begin position="319"/>
        <end position="338"/>
    </location>
</feature>
<feature type="compositionally biased region" description="Basic and acidic residues" evidence="1">
    <location>
        <begin position="372"/>
        <end position="395"/>
    </location>
</feature>
<feature type="compositionally biased region" description="Basic and acidic residues" evidence="1">
    <location>
        <begin position="534"/>
        <end position="551"/>
    </location>
</feature>
<organism evidence="2 3">
    <name type="scientific">Pandoravirus celtis</name>
    <dbReference type="NCBI Taxonomy" id="2568002"/>
    <lineage>
        <taxon>Viruses</taxon>
        <taxon>Pandoravirus</taxon>
    </lineage>
</organism>
<feature type="compositionally biased region" description="Acidic residues" evidence="1">
    <location>
        <begin position="430"/>
        <end position="450"/>
    </location>
</feature>
<feature type="compositionally biased region" description="Basic residues" evidence="1">
    <location>
        <begin position="145"/>
        <end position="154"/>
    </location>
</feature>
<reference evidence="2" key="1">
    <citation type="journal article" date="2019" name="Front. Microbiol.">
        <title>Pandoravirus Celtis Illustrates the Microevolution Processes at Work in the Giant Pandoraviridae Genomes.</title>
        <authorList>
            <person name="Legendre M."/>
            <person name="Alempic J.M."/>
            <person name="Philippe N."/>
            <person name="Lartigue A."/>
            <person name="Jeudy S."/>
            <person name="Poirot O."/>
            <person name="Ta N.T."/>
            <person name="Nin S."/>
            <person name="Coute Y."/>
            <person name="Abergel C."/>
            <person name="Claverie J.M."/>
        </authorList>
    </citation>
    <scope>NUCLEOTIDE SEQUENCE</scope>
</reference>
<evidence type="ECO:0000256" key="1">
    <source>
        <dbReference type="SAM" id="MobiDB-lite"/>
    </source>
</evidence>
<feature type="compositionally biased region" description="Basic and acidic residues" evidence="1">
    <location>
        <begin position="216"/>
        <end position="227"/>
    </location>
</feature>
<feature type="compositionally biased region" description="Basic and acidic residues" evidence="1">
    <location>
        <begin position="133"/>
        <end position="144"/>
    </location>
</feature>
<dbReference type="Proteomes" id="UP001237152">
    <property type="component" value="Segment"/>
</dbReference>
<feature type="compositionally biased region" description="Low complexity" evidence="1">
    <location>
        <begin position="461"/>
        <end position="481"/>
    </location>
</feature>
<dbReference type="InterPro" id="IPR011051">
    <property type="entry name" value="RmlC_Cupin_sf"/>
</dbReference>
<feature type="compositionally biased region" description="Polar residues" evidence="1">
    <location>
        <begin position="40"/>
        <end position="51"/>
    </location>
</feature>
<gene>
    <name evidence="2" type="ORF">pclt_cds_142</name>
</gene>
<name>A0A4D6EFU1_9VIRU</name>
<feature type="region of interest" description="Disordered" evidence="1">
    <location>
        <begin position="776"/>
        <end position="807"/>
    </location>
</feature>
<feature type="compositionally biased region" description="Low complexity" evidence="1">
    <location>
        <begin position="260"/>
        <end position="272"/>
    </location>
</feature>
<feature type="region of interest" description="Disordered" evidence="1">
    <location>
        <begin position="1"/>
        <end position="483"/>
    </location>
</feature>
<feature type="compositionally biased region" description="Basic and acidic residues" evidence="1">
    <location>
        <begin position="341"/>
        <end position="359"/>
    </location>
</feature>
<feature type="compositionally biased region" description="Low complexity" evidence="1">
    <location>
        <begin position="202"/>
        <end position="214"/>
    </location>
</feature>
<feature type="compositionally biased region" description="Basic residues" evidence="1">
    <location>
        <begin position="507"/>
        <end position="516"/>
    </location>
</feature>
<dbReference type="SUPFAM" id="SSF51182">
    <property type="entry name" value="RmlC-like cupins"/>
    <property type="match status" value="1"/>
</dbReference>
<feature type="compositionally biased region" description="Low complexity" evidence="1">
    <location>
        <begin position="789"/>
        <end position="807"/>
    </location>
</feature>
<feature type="compositionally biased region" description="Polar residues" evidence="1">
    <location>
        <begin position="397"/>
        <end position="407"/>
    </location>
</feature>